<evidence type="ECO:0000256" key="1">
    <source>
        <dbReference type="SAM" id="Phobius"/>
    </source>
</evidence>
<gene>
    <name evidence="2" type="ORF">A8C52_09875</name>
</gene>
<comment type="caution">
    <text evidence="2">The sequence shown here is derived from an EMBL/GenBank/DDBJ whole genome shotgun (WGS) entry which is preliminary data.</text>
</comment>
<reference evidence="2 3" key="1">
    <citation type="submission" date="2016-05" db="EMBL/GenBank/DDBJ databases">
        <authorList>
            <person name="Lee J.-Y."/>
            <person name="Kim E.B."/>
            <person name="Choi Y.-J."/>
        </authorList>
    </citation>
    <scope>NUCLEOTIDE SEQUENCE [LARGE SCALE GENOMIC DNA]</scope>
    <source>
        <strain evidence="2 3">KLA006</strain>
    </source>
</reference>
<sequence length="80" mass="9488">MEMNLVIKLANWLIRNWKDICFIEIFVLIGWSILMYALYLLDEKYMQNITLISMILLLGVIISWFVGGAFVLFVKLREKD</sequence>
<feature type="transmembrane region" description="Helical" evidence="1">
    <location>
        <begin position="51"/>
        <end position="74"/>
    </location>
</feature>
<evidence type="ECO:0000313" key="3">
    <source>
        <dbReference type="Proteomes" id="UP000218139"/>
    </source>
</evidence>
<feature type="transmembrane region" description="Helical" evidence="1">
    <location>
        <begin position="20"/>
        <end position="39"/>
    </location>
</feature>
<dbReference type="Proteomes" id="UP000218139">
    <property type="component" value="Unassembled WGS sequence"/>
</dbReference>
<evidence type="ECO:0000313" key="2">
    <source>
        <dbReference type="EMBL" id="PAY45273.1"/>
    </source>
</evidence>
<dbReference type="RefSeq" id="WP_095758554.1">
    <property type="nucleotide sequence ID" value="NZ_CP062071.1"/>
</dbReference>
<dbReference type="AlphaFoldDB" id="A0A9X6S3M7"/>
<keyword evidence="1" id="KW-0812">Transmembrane</keyword>
<keyword evidence="1" id="KW-1133">Transmembrane helix</keyword>
<accession>A0A9X6S3M7</accession>
<name>A0A9X6S3M7_9LACO</name>
<organism evidence="2 3">
    <name type="scientific">Ligilactobacillus salivarius</name>
    <dbReference type="NCBI Taxonomy" id="1624"/>
    <lineage>
        <taxon>Bacteria</taxon>
        <taxon>Bacillati</taxon>
        <taxon>Bacillota</taxon>
        <taxon>Bacilli</taxon>
        <taxon>Lactobacillales</taxon>
        <taxon>Lactobacillaceae</taxon>
        <taxon>Ligilactobacillus</taxon>
    </lineage>
</organism>
<dbReference type="EMBL" id="LXZO01000110">
    <property type="protein sequence ID" value="PAY45273.1"/>
    <property type="molecule type" value="Genomic_DNA"/>
</dbReference>
<keyword evidence="1" id="KW-0472">Membrane</keyword>
<protein>
    <submittedName>
        <fullName evidence="2">Uncharacterized protein</fullName>
    </submittedName>
</protein>
<proteinExistence type="predicted"/>